<dbReference type="InterPro" id="IPR047801">
    <property type="entry name" value="Peptidase_C45"/>
</dbReference>
<dbReference type="EMBL" id="SLWW01000006">
    <property type="protein sequence ID" value="TCO71591.1"/>
    <property type="molecule type" value="Genomic_DNA"/>
</dbReference>
<dbReference type="NCBIfam" id="NF040521">
    <property type="entry name" value="C45_proenzyme"/>
    <property type="match status" value="1"/>
</dbReference>
<feature type="domain" description="Peptidase C45 hydrolase" evidence="1">
    <location>
        <begin position="113"/>
        <end position="324"/>
    </location>
</feature>
<dbReference type="Pfam" id="PF03417">
    <property type="entry name" value="AAT"/>
    <property type="match status" value="1"/>
</dbReference>
<dbReference type="GO" id="GO:0016740">
    <property type="term" value="F:transferase activity"/>
    <property type="evidence" value="ECO:0007669"/>
    <property type="project" value="UniProtKB-KW"/>
</dbReference>
<name>A0A4R2KDD2_9RHOB</name>
<dbReference type="RefSeq" id="WP_132543872.1">
    <property type="nucleotide sequence ID" value="NZ_SLWW01000006.1"/>
</dbReference>
<dbReference type="InterPro" id="IPR005079">
    <property type="entry name" value="Peptidase_C45_hydrolase"/>
</dbReference>
<accession>A0A4R2KDD2</accession>
<evidence type="ECO:0000259" key="1">
    <source>
        <dbReference type="Pfam" id="PF03417"/>
    </source>
</evidence>
<dbReference type="Gene3D" id="3.60.60.10">
    <property type="entry name" value="Penicillin V Acylase, Chain A"/>
    <property type="match status" value="1"/>
</dbReference>
<reference evidence="2 3" key="1">
    <citation type="submission" date="2019-03" db="EMBL/GenBank/DDBJ databases">
        <title>Genomic Encyclopedia of Type Strains, Phase IV (KMG-IV): sequencing the most valuable type-strain genomes for metagenomic binning, comparative biology and taxonomic classification.</title>
        <authorList>
            <person name="Goeker M."/>
        </authorList>
    </citation>
    <scope>NUCLEOTIDE SEQUENCE [LARGE SCALE GENOMIC DNA]</scope>
    <source>
        <strain evidence="2 3">DSM 4868</strain>
    </source>
</reference>
<protein>
    <submittedName>
        <fullName evidence="2">Acyl-CoA:6-aminopenicillanic acid acyl transferase</fullName>
    </submittedName>
</protein>
<keyword evidence="2" id="KW-0808">Transferase</keyword>
<sequence>MSSDGARDLGWHRAAGTPYDIGASLGVRGRSSVHRHLLASPIWHTVNAPGHGARLDRLTRNTQDRFPAIWAEIEGLAAGLDLPVTQVMAWNCRGDLLASVPDGCTTVQLPGSAPLIAHNEDGLPFFRGACFIAEVAPQDAPGFMAFCYPGSLPGHTFALTATGLVQAVNNLRLVGVDPEVPRMVLGRAVLRAAQLGPALDLLSAAPPGGGFHFTLAQVGDTRICSVEFGTGQPAVTEIVVPSVHANHALRMAGPQIVTDSSRDRQARGEALLAAGTRDPLAILQDRAGPGLPIRRDAPDDPDCENTLATALFRLGADKVEWTIHDRLSDRPAYHGCQAPLTAA</sequence>
<dbReference type="PANTHER" id="PTHR34180">
    <property type="entry name" value="PEPTIDASE C45"/>
    <property type="match status" value="1"/>
</dbReference>
<evidence type="ECO:0000313" key="2">
    <source>
        <dbReference type="EMBL" id="TCO71591.1"/>
    </source>
</evidence>
<dbReference type="OrthoDB" id="6793339at2"/>
<gene>
    <name evidence="2" type="ORF">EV655_10683</name>
</gene>
<comment type="caution">
    <text evidence="2">The sequence shown here is derived from an EMBL/GenBank/DDBJ whole genome shotgun (WGS) entry which is preliminary data.</text>
</comment>
<dbReference type="InterPro" id="IPR047794">
    <property type="entry name" value="C45_proenzyme-like"/>
</dbReference>
<dbReference type="Proteomes" id="UP000295142">
    <property type="component" value="Unassembled WGS sequence"/>
</dbReference>
<dbReference type="AlphaFoldDB" id="A0A4R2KDD2"/>
<proteinExistence type="predicted"/>
<evidence type="ECO:0000313" key="3">
    <source>
        <dbReference type="Proteomes" id="UP000295142"/>
    </source>
</evidence>
<keyword evidence="3" id="KW-1185">Reference proteome</keyword>
<dbReference type="PANTHER" id="PTHR34180:SF1">
    <property type="entry name" value="BETA-ALANYL-DOPAMINE_CARCININE HYDROLASE"/>
    <property type="match status" value="1"/>
</dbReference>
<organism evidence="2 3">
    <name type="scientific">Rhodovulum euryhalinum</name>
    <dbReference type="NCBI Taxonomy" id="35805"/>
    <lineage>
        <taxon>Bacteria</taxon>
        <taxon>Pseudomonadati</taxon>
        <taxon>Pseudomonadota</taxon>
        <taxon>Alphaproteobacteria</taxon>
        <taxon>Rhodobacterales</taxon>
        <taxon>Paracoccaceae</taxon>
        <taxon>Rhodovulum</taxon>
    </lineage>
</organism>